<dbReference type="Pfam" id="PF13385">
    <property type="entry name" value="Laminin_G_3"/>
    <property type="match status" value="1"/>
</dbReference>
<dbReference type="GO" id="GO:0003993">
    <property type="term" value="F:acid phosphatase activity"/>
    <property type="evidence" value="ECO:0007669"/>
    <property type="project" value="InterPro"/>
</dbReference>
<keyword evidence="2" id="KW-1015">Disulfide bond</keyword>
<dbReference type="Gene3D" id="2.60.120.200">
    <property type="match status" value="1"/>
</dbReference>
<dbReference type="KEGG" id="amuc:Pan181_51590"/>
<proteinExistence type="predicted"/>
<dbReference type="InterPro" id="IPR029052">
    <property type="entry name" value="Metallo-depent_PP-like"/>
</dbReference>
<protein>
    <submittedName>
        <fullName evidence="5">Calcineurin-like phosphoesterase</fullName>
    </submittedName>
</protein>
<dbReference type="SMART" id="SM00560">
    <property type="entry name" value="LamGL"/>
    <property type="match status" value="1"/>
</dbReference>
<feature type="signal peptide" evidence="3">
    <location>
        <begin position="1"/>
        <end position="27"/>
    </location>
</feature>
<keyword evidence="6" id="KW-1185">Reference proteome</keyword>
<feature type="chain" id="PRO_5021953477" evidence="3">
    <location>
        <begin position="28"/>
        <end position="624"/>
    </location>
</feature>
<accession>A0A518AW32</accession>
<evidence type="ECO:0000313" key="5">
    <source>
        <dbReference type="EMBL" id="QDU58918.1"/>
    </source>
</evidence>
<reference evidence="5 6" key="1">
    <citation type="submission" date="2019-02" db="EMBL/GenBank/DDBJ databases">
        <title>Deep-cultivation of Planctomycetes and their phenomic and genomic characterization uncovers novel biology.</title>
        <authorList>
            <person name="Wiegand S."/>
            <person name="Jogler M."/>
            <person name="Boedeker C."/>
            <person name="Pinto D."/>
            <person name="Vollmers J."/>
            <person name="Rivas-Marin E."/>
            <person name="Kohn T."/>
            <person name="Peeters S.H."/>
            <person name="Heuer A."/>
            <person name="Rast P."/>
            <person name="Oberbeckmann S."/>
            <person name="Bunk B."/>
            <person name="Jeske O."/>
            <person name="Meyerdierks A."/>
            <person name="Storesund J.E."/>
            <person name="Kallscheuer N."/>
            <person name="Luecker S."/>
            <person name="Lage O.M."/>
            <person name="Pohl T."/>
            <person name="Merkel B.J."/>
            <person name="Hornburger P."/>
            <person name="Mueller R.-W."/>
            <person name="Bruemmer F."/>
            <person name="Labrenz M."/>
            <person name="Spormann A.M."/>
            <person name="Op den Camp H."/>
            <person name="Overmann J."/>
            <person name="Amann R."/>
            <person name="Jetten M.S.M."/>
            <person name="Mascher T."/>
            <person name="Medema M.H."/>
            <person name="Devos D.P."/>
            <person name="Kaster A.-K."/>
            <person name="Ovreas L."/>
            <person name="Rohde M."/>
            <person name="Galperin M.Y."/>
            <person name="Jogler C."/>
        </authorList>
    </citation>
    <scope>NUCLEOTIDE SEQUENCE [LARGE SCALE GENOMIC DNA]</scope>
    <source>
        <strain evidence="5 6">Pan181</strain>
    </source>
</reference>
<evidence type="ECO:0000259" key="4">
    <source>
        <dbReference type="SMART" id="SM00560"/>
    </source>
</evidence>
<evidence type="ECO:0000256" key="1">
    <source>
        <dbReference type="ARBA" id="ARBA00022729"/>
    </source>
</evidence>
<dbReference type="RefSeq" id="WP_145251465.1">
    <property type="nucleotide sequence ID" value="NZ_CP036278.1"/>
</dbReference>
<evidence type="ECO:0000256" key="3">
    <source>
        <dbReference type="SAM" id="SignalP"/>
    </source>
</evidence>
<evidence type="ECO:0000313" key="6">
    <source>
        <dbReference type="Proteomes" id="UP000315750"/>
    </source>
</evidence>
<dbReference type="Proteomes" id="UP000315750">
    <property type="component" value="Chromosome"/>
</dbReference>
<dbReference type="Pfam" id="PF00149">
    <property type="entry name" value="Metallophos"/>
    <property type="match status" value="1"/>
</dbReference>
<keyword evidence="1 3" id="KW-0732">Signal</keyword>
<dbReference type="AlphaFoldDB" id="A0A518AW32"/>
<feature type="domain" description="LamG-like jellyroll fold" evidence="4">
    <location>
        <begin position="95"/>
        <end position="237"/>
    </location>
</feature>
<dbReference type="EMBL" id="CP036278">
    <property type="protein sequence ID" value="QDU58918.1"/>
    <property type="molecule type" value="Genomic_DNA"/>
</dbReference>
<dbReference type="PANTHER" id="PTHR22953">
    <property type="entry name" value="ACID PHOSPHATASE RELATED"/>
    <property type="match status" value="1"/>
</dbReference>
<evidence type="ECO:0000256" key="2">
    <source>
        <dbReference type="ARBA" id="ARBA00023157"/>
    </source>
</evidence>
<dbReference type="SUPFAM" id="SSF56300">
    <property type="entry name" value="Metallo-dependent phosphatases"/>
    <property type="match status" value="1"/>
</dbReference>
<gene>
    <name evidence="5" type="ORF">Pan181_51590</name>
</gene>
<dbReference type="InterPro" id="IPR039331">
    <property type="entry name" value="PAPs-like"/>
</dbReference>
<name>A0A518AW32_9BACT</name>
<organism evidence="5 6">
    <name type="scientific">Aeoliella mucimassa</name>
    <dbReference type="NCBI Taxonomy" id="2527972"/>
    <lineage>
        <taxon>Bacteria</taxon>
        <taxon>Pseudomonadati</taxon>
        <taxon>Planctomycetota</taxon>
        <taxon>Planctomycetia</taxon>
        <taxon>Pirellulales</taxon>
        <taxon>Lacipirellulaceae</taxon>
        <taxon>Aeoliella</taxon>
    </lineage>
</organism>
<sequence length="624" mass="69547" precursor="true">MVCAAKRTMLGALTLMMCLTLIPVASGHTGPDPIAHWYFTDKTVGDSVVTGRLGPDADLRGAPKLVSDRLGSAMRFDGSQDALVVEKRVEGASSKFITVAVWASIEQPAVDGTLVGLAEADGKAEKGWSLGYNDRVFKLMLATRDADDGDGHATTLLGTTEYQPGKLYHVVGTYDGATACLYVNGKLEATTADQHGDIYWPRHSSLSIGMDSDYDEPRFHRGMIRDVAIYNLAATDKWVAEEFDHNSELAELEAPTTDEPFGFVVRPYLQYATTESITVMCETTEPAKMTVLFGGLGESTRRVSEESDVLLHELKLDGLEPQAGHHYQVLVETADGKQLEAPLSTFQTASLPGTPYTFGVIGDTQGNPKVSQKLTDLLWAQRPNFMVIAGDLTETGTNKSHWTEHFFPGLQPIASRVPFYPVLGNHERNAKFYYQYMSLPDPEFYYSFKYGNAEFFMIDSNQRLDVESEQYKWLAKALAESEATWKFVTYHHPAFSSDEDDYGDLWKGEKSSWGEQRLRHLIDLYDEHQVDVVWNGHIHSYERTWPMKKQQVVERGGTVYVVTGGGGGGLETAGPIKPWFQNMVKHGHHYCLVSVNGRHMEFKAYDLEGRLFDVMTIDKSPSQP</sequence>
<dbReference type="Gene3D" id="3.60.21.10">
    <property type="match status" value="1"/>
</dbReference>
<dbReference type="InterPro" id="IPR006558">
    <property type="entry name" value="LamG-like"/>
</dbReference>
<dbReference type="SUPFAM" id="SSF49899">
    <property type="entry name" value="Concanavalin A-like lectins/glucanases"/>
    <property type="match status" value="1"/>
</dbReference>
<dbReference type="InterPro" id="IPR013320">
    <property type="entry name" value="ConA-like_dom_sf"/>
</dbReference>
<dbReference type="PANTHER" id="PTHR22953:SF153">
    <property type="entry name" value="PURPLE ACID PHOSPHATASE"/>
    <property type="match status" value="1"/>
</dbReference>
<dbReference type="InterPro" id="IPR004843">
    <property type="entry name" value="Calcineurin-like_PHP"/>
</dbReference>
<dbReference type="OrthoDB" id="9804511at2"/>